<evidence type="ECO:0000313" key="12">
    <source>
        <dbReference type="Proteomes" id="UP001519332"/>
    </source>
</evidence>
<dbReference type="PANTHER" id="PTHR43289:SF6">
    <property type="entry name" value="SERINE_THREONINE-PROTEIN KINASE NEKL-3"/>
    <property type="match status" value="1"/>
</dbReference>
<dbReference type="PROSITE" id="PS50011">
    <property type="entry name" value="PROTEIN_KINASE_DOM"/>
    <property type="match status" value="1"/>
</dbReference>
<dbReference type="SUPFAM" id="SSF56112">
    <property type="entry name" value="Protein kinase-like (PK-like)"/>
    <property type="match status" value="1"/>
</dbReference>
<dbReference type="Pfam" id="PF00069">
    <property type="entry name" value="Pkinase"/>
    <property type="match status" value="1"/>
</dbReference>
<dbReference type="InterPro" id="IPR008271">
    <property type="entry name" value="Ser/Thr_kinase_AS"/>
</dbReference>
<feature type="binding site" evidence="7">
    <location>
        <position position="41"/>
    </location>
    <ligand>
        <name>ATP</name>
        <dbReference type="ChEBI" id="CHEBI:30616"/>
    </ligand>
</feature>
<keyword evidence="9" id="KW-1133">Transmembrane helix</keyword>
<feature type="compositionally biased region" description="Polar residues" evidence="8">
    <location>
        <begin position="352"/>
        <end position="363"/>
    </location>
</feature>
<protein>
    <recommendedName>
        <fullName evidence="1">non-specific serine/threonine protein kinase</fullName>
        <ecNumber evidence="1">2.7.11.1</ecNumber>
    </recommendedName>
</protein>
<feature type="region of interest" description="Disordered" evidence="8">
    <location>
        <begin position="285"/>
        <end position="326"/>
    </location>
</feature>
<evidence type="ECO:0000256" key="2">
    <source>
        <dbReference type="ARBA" id="ARBA00022527"/>
    </source>
</evidence>
<comment type="caution">
    <text evidence="11">The sequence shown here is derived from an EMBL/GenBank/DDBJ whole genome shotgun (WGS) entry which is preliminary data.</text>
</comment>
<gene>
    <name evidence="11" type="ORF">JOF56_002953</name>
</gene>
<dbReference type="GO" id="GO:0004674">
    <property type="term" value="F:protein serine/threonine kinase activity"/>
    <property type="evidence" value="ECO:0007669"/>
    <property type="project" value="UniProtKB-KW"/>
</dbReference>
<dbReference type="InterPro" id="IPR017441">
    <property type="entry name" value="Protein_kinase_ATP_BS"/>
</dbReference>
<dbReference type="CDD" id="cd14014">
    <property type="entry name" value="STKc_PknB_like"/>
    <property type="match status" value="1"/>
</dbReference>
<keyword evidence="9" id="KW-0472">Membrane</keyword>
<keyword evidence="5 11" id="KW-0418">Kinase</keyword>
<dbReference type="EMBL" id="JAGINW010000001">
    <property type="protein sequence ID" value="MBP2322568.1"/>
    <property type="molecule type" value="Genomic_DNA"/>
</dbReference>
<feature type="compositionally biased region" description="Low complexity" evidence="8">
    <location>
        <begin position="364"/>
        <end position="398"/>
    </location>
</feature>
<keyword evidence="9" id="KW-0812">Transmembrane</keyword>
<keyword evidence="4 7" id="KW-0547">Nucleotide-binding</keyword>
<dbReference type="Proteomes" id="UP001519332">
    <property type="component" value="Unassembled WGS sequence"/>
</dbReference>
<dbReference type="PROSITE" id="PS00107">
    <property type="entry name" value="PROTEIN_KINASE_ATP"/>
    <property type="match status" value="1"/>
</dbReference>
<feature type="compositionally biased region" description="Low complexity" evidence="8">
    <location>
        <begin position="405"/>
        <end position="427"/>
    </location>
</feature>
<evidence type="ECO:0000256" key="7">
    <source>
        <dbReference type="PROSITE-ProRule" id="PRU10141"/>
    </source>
</evidence>
<reference evidence="11 12" key="1">
    <citation type="submission" date="2021-03" db="EMBL/GenBank/DDBJ databases">
        <title>Sequencing the genomes of 1000 actinobacteria strains.</title>
        <authorList>
            <person name="Klenk H.-P."/>
        </authorList>
    </citation>
    <scope>NUCLEOTIDE SEQUENCE [LARGE SCALE GENOMIC DNA]</scope>
    <source>
        <strain evidence="11 12">DSM 46670</strain>
    </source>
</reference>
<dbReference type="InterPro" id="IPR000719">
    <property type="entry name" value="Prot_kinase_dom"/>
</dbReference>
<feature type="region of interest" description="Disordered" evidence="8">
    <location>
        <begin position="352"/>
        <end position="444"/>
    </location>
</feature>
<evidence type="ECO:0000256" key="9">
    <source>
        <dbReference type="SAM" id="Phobius"/>
    </source>
</evidence>
<keyword evidence="3" id="KW-0808">Transferase</keyword>
<feature type="domain" description="Protein kinase" evidence="10">
    <location>
        <begin position="12"/>
        <end position="278"/>
    </location>
</feature>
<proteinExistence type="predicted"/>
<keyword evidence="6 7" id="KW-0067">ATP-binding</keyword>
<evidence type="ECO:0000256" key="8">
    <source>
        <dbReference type="SAM" id="MobiDB-lite"/>
    </source>
</evidence>
<dbReference type="Gene3D" id="3.30.200.20">
    <property type="entry name" value="Phosphorylase Kinase, domain 1"/>
    <property type="match status" value="1"/>
</dbReference>
<feature type="transmembrane region" description="Helical" evidence="9">
    <location>
        <begin position="328"/>
        <end position="347"/>
    </location>
</feature>
<dbReference type="EC" id="2.7.11.1" evidence="1"/>
<dbReference type="InterPro" id="IPR011009">
    <property type="entry name" value="Kinase-like_dom_sf"/>
</dbReference>
<dbReference type="Gene3D" id="1.10.510.10">
    <property type="entry name" value="Transferase(Phosphotransferase) domain 1"/>
    <property type="match status" value="1"/>
</dbReference>
<dbReference type="SMART" id="SM00220">
    <property type="entry name" value="S_TKc"/>
    <property type="match status" value="1"/>
</dbReference>
<evidence type="ECO:0000256" key="1">
    <source>
        <dbReference type="ARBA" id="ARBA00012513"/>
    </source>
</evidence>
<keyword evidence="12" id="KW-1185">Reference proteome</keyword>
<evidence type="ECO:0000256" key="3">
    <source>
        <dbReference type="ARBA" id="ARBA00022679"/>
    </source>
</evidence>
<organism evidence="11 12">
    <name type="scientific">Kibdelosporangium banguiense</name>
    <dbReference type="NCBI Taxonomy" id="1365924"/>
    <lineage>
        <taxon>Bacteria</taxon>
        <taxon>Bacillati</taxon>
        <taxon>Actinomycetota</taxon>
        <taxon>Actinomycetes</taxon>
        <taxon>Pseudonocardiales</taxon>
        <taxon>Pseudonocardiaceae</taxon>
        <taxon>Kibdelosporangium</taxon>
    </lineage>
</organism>
<evidence type="ECO:0000259" key="10">
    <source>
        <dbReference type="PROSITE" id="PS50011"/>
    </source>
</evidence>
<sequence length="444" mass="46226">MSDEGRLVAGRYRLVHRIGTGAMGVVWQARDERLNRVVAVKQVLLQTGLSQDEIEEALERVQREGRIAAKLHHPNAVTVFDVVDDDGAPWLVMEYVPSQSLAAVMKERGALPPLEVAAIGAQIAAALAAAHAAGIVHRDIKPGNILLADNGSVKITDFGISRASDDVTVTKTGLIAGTPAYLAPEVAYGKEPTPPTDIFSLGSTLYAAVEGEPPFGLSENTLGLLHAVAAGRINPPRMAGPLTPVLLALLATEAMERPTAAYARDMLAAVARGDHPDVPEARTVFAGAQGPGTDPRTRAIPPQSPRSRTGVRPMVPPPPPKKPSKRPYVLAGVMAALVLGLGGWLIAASNNDGKNGQEPSNVNSSQTTTSSTPTSTYTEPSTETTTETTTSRATPRSTAKPSDPPKTTASKTTVTTTTTTTTTTTKTSPPPSGSVNPPTGPGGP</sequence>
<evidence type="ECO:0000256" key="5">
    <source>
        <dbReference type="ARBA" id="ARBA00022777"/>
    </source>
</evidence>
<accession>A0ABS4TFC2</accession>
<evidence type="ECO:0000256" key="4">
    <source>
        <dbReference type="ARBA" id="ARBA00022741"/>
    </source>
</evidence>
<dbReference type="RefSeq" id="WP_209638096.1">
    <property type="nucleotide sequence ID" value="NZ_JAGINW010000001.1"/>
</dbReference>
<dbReference type="PANTHER" id="PTHR43289">
    <property type="entry name" value="MITOGEN-ACTIVATED PROTEIN KINASE KINASE KINASE 20-RELATED"/>
    <property type="match status" value="1"/>
</dbReference>
<evidence type="ECO:0000313" key="11">
    <source>
        <dbReference type="EMBL" id="MBP2322568.1"/>
    </source>
</evidence>
<feature type="compositionally biased region" description="Pro residues" evidence="8">
    <location>
        <begin position="428"/>
        <end position="444"/>
    </location>
</feature>
<keyword evidence="2 11" id="KW-0723">Serine/threonine-protein kinase</keyword>
<evidence type="ECO:0000256" key="6">
    <source>
        <dbReference type="ARBA" id="ARBA00022840"/>
    </source>
</evidence>
<name>A0ABS4TFC2_9PSEU</name>
<dbReference type="PROSITE" id="PS00108">
    <property type="entry name" value="PROTEIN_KINASE_ST"/>
    <property type="match status" value="1"/>
</dbReference>